<evidence type="ECO:0008006" key="12">
    <source>
        <dbReference type="Google" id="ProtNLM"/>
    </source>
</evidence>
<organism evidence="10">
    <name type="scientific">Oikopleura dioica</name>
    <name type="common">Tunicate</name>
    <dbReference type="NCBI Taxonomy" id="34765"/>
    <lineage>
        <taxon>Eukaryota</taxon>
        <taxon>Metazoa</taxon>
        <taxon>Chordata</taxon>
        <taxon>Tunicata</taxon>
        <taxon>Appendicularia</taxon>
        <taxon>Copelata</taxon>
        <taxon>Oikopleuridae</taxon>
        <taxon>Oikopleura</taxon>
    </lineage>
</organism>
<dbReference type="PANTHER" id="PTHR10783">
    <property type="entry name" value="XENOTROPIC AND POLYTROPIC RETROVIRUS RECEPTOR 1-RELATED"/>
    <property type="match status" value="1"/>
</dbReference>
<protein>
    <recommendedName>
        <fullName evidence="12">EXS domain-containing protein</fullName>
    </recommendedName>
</protein>
<evidence type="ECO:0000256" key="4">
    <source>
        <dbReference type="ARBA" id="ARBA00022989"/>
    </source>
</evidence>
<feature type="transmembrane region" description="Helical" evidence="7">
    <location>
        <begin position="247"/>
        <end position="265"/>
    </location>
</feature>
<evidence type="ECO:0000256" key="5">
    <source>
        <dbReference type="ARBA" id="ARBA00023136"/>
    </source>
</evidence>
<dbReference type="GO" id="GO:0005794">
    <property type="term" value="C:Golgi apparatus"/>
    <property type="evidence" value="ECO:0007669"/>
    <property type="project" value="TreeGrafter"/>
</dbReference>
<keyword evidence="11" id="KW-1185">Reference proteome</keyword>
<keyword evidence="4 7" id="KW-1133">Transmembrane helix</keyword>
<dbReference type="OrthoDB" id="9970435at2759"/>
<dbReference type="InterPro" id="IPR004331">
    <property type="entry name" value="SPX_dom"/>
</dbReference>
<feature type="transmembrane region" description="Helical" evidence="7">
    <location>
        <begin position="286"/>
        <end position="309"/>
    </location>
</feature>
<evidence type="ECO:0000256" key="3">
    <source>
        <dbReference type="ARBA" id="ARBA00022692"/>
    </source>
</evidence>
<dbReference type="Proteomes" id="UP000001307">
    <property type="component" value="Unassembled WGS sequence"/>
</dbReference>
<evidence type="ECO:0000313" key="11">
    <source>
        <dbReference type="Proteomes" id="UP000001307"/>
    </source>
</evidence>
<keyword evidence="3 7" id="KW-0812">Transmembrane</keyword>
<evidence type="ECO:0000313" key="10">
    <source>
        <dbReference type="EMBL" id="CBY14863.1"/>
    </source>
</evidence>
<feature type="domain" description="SPX" evidence="9">
    <location>
        <begin position="1"/>
        <end position="148"/>
    </location>
</feature>
<dbReference type="GO" id="GO:0005886">
    <property type="term" value="C:plasma membrane"/>
    <property type="evidence" value="ECO:0007669"/>
    <property type="project" value="TreeGrafter"/>
</dbReference>
<evidence type="ECO:0000256" key="2">
    <source>
        <dbReference type="ARBA" id="ARBA00009665"/>
    </source>
</evidence>
<feature type="transmembrane region" description="Helical" evidence="7">
    <location>
        <begin position="484"/>
        <end position="504"/>
    </location>
</feature>
<evidence type="ECO:0000256" key="7">
    <source>
        <dbReference type="SAM" id="Phobius"/>
    </source>
</evidence>
<sequence>MIPRRKLKGPSPFANEARWLQKASSAPSRDILKEMREKGSKGSRGTREEESGQNEIKFRIMKSMISADYIEREKEKLSETFFELQEIEETKVNLFFNEKKRLKEAICEFYLFVKKLQAFQELNFTAFRKINKKHDKIMNSQEGAIRMSQIVNSRFNIRSLTLNILRELESLMSHLESGDSKKAMNRLRVPPITDIVEGKTNHYLLIFGALFGTCLMFLLASIGLFFLKNATFDVENLSKTIVLFRPTLLVALFIIFFALNMYGWARAGVNNVLIFEIDPRDRLTAIQMGCVGAGLLLIWLVCLWLFFLLSSNLVALSFRPFVNYIPITLDLLFLLVAVFPSKGSTLWTTQKFFWKLLIRELKAGFIPVAFVDFWFADQLNSLAQVFLDFEQTLCLIATNKINLSFVPDPIDKIESCTSSSVDYGFRFVFWILPAYIRFAQCIRRAIDSPKRRAHHLQNAAKYSTSFLKVALAYAYAYSGKDSTAFAFWIVANIIASLFTLVWDLKVDWGLFNLKKVLKTILRDELIYGHGETNWLYYAAILQDIFLRFAWLAKYFIGANTDSQLAQIWQTVFAFLELVRRFIWNFFRLENEHLNNVGEFRAVREISLIVINEDEIVTLESLMDMKEHPELHKLKAH</sequence>
<keyword evidence="5 7" id="KW-0472">Membrane</keyword>
<evidence type="ECO:0000256" key="6">
    <source>
        <dbReference type="SAM" id="MobiDB-lite"/>
    </source>
</evidence>
<dbReference type="GO" id="GO:0006817">
    <property type="term" value="P:phosphate ion transport"/>
    <property type="evidence" value="ECO:0007669"/>
    <property type="project" value="TreeGrafter"/>
</dbReference>
<accession>E4XZ01</accession>
<proteinExistence type="inferred from homology"/>
<comment type="similarity">
    <text evidence="2">Belongs to the SYG1 (TC 2.A.94) family.</text>
</comment>
<feature type="compositionally biased region" description="Basic and acidic residues" evidence="6">
    <location>
        <begin position="30"/>
        <end position="50"/>
    </location>
</feature>
<evidence type="ECO:0000259" key="9">
    <source>
        <dbReference type="PROSITE" id="PS51382"/>
    </source>
</evidence>
<dbReference type="AlphaFoldDB" id="E4XZ01"/>
<evidence type="ECO:0000256" key="1">
    <source>
        <dbReference type="ARBA" id="ARBA00004141"/>
    </source>
</evidence>
<dbReference type="InParanoid" id="E4XZ01"/>
<dbReference type="Pfam" id="PF03105">
    <property type="entry name" value="SPX"/>
    <property type="match status" value="1"/>
</dbReference>
<feature type="region of interest" description="Disordered" evidence="6">
    <location>
        <begin position="1"/>
        <end position="53"/>
    </location>
</feature>
<dbReference type="PANTHER" id="PTHR10783:SF103">
    <property type="entry name" value="SOLUTE CARRIER FAMILY 53 MEMBER 1"/>
    <property type="match status" value="1"/>
</dbReference>
<gene>
    <name evidence="10" type="ORF">GSOID_T00009952001</name>
</gene>
<dbReference type="PROSITE" id="PS51382">
    <property type="entry name" value="SPX"/>
    <property type="match status" value="1"/>
</dbReference>
<comment type="subcellular location">
    <subcellularLocation>
        <location evidence="1">Membrane</location>
        <topology evidence="1">Multi-pass membrane protein</topology>
    </subcellularLocation>
</comment>
<reference evidence="10" key="1">
    <citation type="journal article" date="2010" name="Science">
        <title>Plasticity of animal genome architecture unmasked by rapid evolution of a pelagic tunicate.</title>
        <authorList>
            <person name="Denoeud F."/>
            <person name="Henriet S."/>
            <person name="Mungpakdee S."/>
            <person name="Aury J.M."/>
            <person name="Da Silva C."/>
            <person name="Brinkmann H."/>
            <person name="Mikhaleva J."/>
            <person name="Olsen L.C."/>
            <person name="Jubin C."/>
            <person name="Canestro C."/>
            <person name="Bouquet J.M."/>
            <person name="Danks G."/>
            <person name="Poulain J."/>
            <person name="Campsteijn C."/>
            <person name="Adamski M."/>
            <person name="Cross I."/>
            <person name="Yadetie F."/>
            <person name="Muffato M."/>
            <person name="Louis A."/>
            <person name="Butcher S."/>
            <person name="Tsagkogeorga G."/>
            <person name="Konrad A."/>
            <person name="Singh S."/>
            <person name="Jensen M.F."/>
            <person name="Cong E.H."/>
            <person name="Eikeseth-Otteraa H."/>
            <person name="Noel B."/>
            <person name="Anthouard V."/>
            <person name="Porcel B.M."/>
            <person name="Kachouri-Lafond R."/>
            <person name="Nishino A."/>
            <person name="Ugolini M."/>
            <person name="Chourrout P."/>
            <person name="Nishida H."/>
            <person name="Aasland R."/>
            <person name="Huzurbazar S."/>
            <person name="Westhof E."/>
            <person name="Delsuc F."/>
            <person name="Lehrach H."/>
            <person name="Reinhardt R."/>
            <person name="Weissenbach J."/>
            <person name="Roy S.W."/>
            <person name="Artiguenave F."/>
            <person name="Postlethwait J.H."/>
            <person name="Manak J.R."/>
            <person name="Thompson E.M."/>
            <person name="Jaillon O."/>
            <person name="Du Pasquier L."/>
            <person name="Boudinot P."/>
            <person name="Liberles D.A."/>
            <person name="Volff J.N."/>
            <person name="Philippe H."/>
            <person name="Lenhard B."/>
            <person name="Roest Crollius H."/>
            <person name="Wincker P."/>
            <person name="Chourrout D."/>
        </authorList>
    </citation>
    <scope>NUCLEOTIDE SEQUENCE [LARGE SCALE GENOMIC DNA]</scope>
</reference>
<dbReference type="GO" id="GO:0016036">
    <property type="term" value="P:cellular response to phosphate starvation"/>
    <property type="evidence" value="ECO:0007669"/>
    <property type="project" value="TreeGrafter"/>
</dbReference>
<name>E4XZ01_OIKDI</name>
<dbReference type="InterPro" id="IPR004342">
    <property type="entry name" value="EXS_C"/>
</dbReference>
<dbReference type="PROSITE" id="PS51380">
    <property type="entry name" value="EXS"/>
    <property type="match status" value="1"/>
</dbReference>
<dbReference type="Pfam" id="PF03124">
    <property type="entry name" value="EXS"/>
    <property type="match status" value="1"/>
</dbReference>
<feature type="domain" description="EXS" evidence="8">
    <location>
        <begin position="417"/>
        <end position="619"/>
    </location>
</feature>
<feature type="transmembrane region" description="Helical" evidence="7">
    <location>
        <begin position="203"/>
        <end position="227"/>
    </location>
</feature>
<dbReference type="EMBL" id="FN653367">
    <property type="protein sequence ID" value="CBY14863.1"/>
    <property type="molecule type" value="Genomic_DNA"/>
</dbReference>
<dbReference type="GO" id="GO:0000822">
    <property type="term" value="F:inositol hexakisphosphate binding"/>
    <property type="evidence" value="ECO:0007669"/>
    <property type="project" value="TreeGrafter"/>
</dbReference>
<feature type="transmembrane region" description="Helical" evidence="7">
    <location>
        <begin position="321"/>
        <end position="340"/>
    </location>
</feature>
<evidence type="ECO:0000259" key="8">
    <source>
        <dbReference type="PROSITE" id="PS51380"/>
    </source>
</evidence>